<dbReference type="InterPro" id="IPR036034">
    <property type="entry name" value="PDZ_sf"/>
</dbReference>
<keyword evidence="5" id="KW-1185">Reference proteome</keyword>
<dbReference type="GO" id="GO:0004176">
    <property type="term" value="F:ATP-dependent peptidase activity"/>
    <property type="evidence" value="ECO:0007669"/>
    <property type="project" value="InterPro"/>
</dbReference>
<dbReference type="SUPFAM" id="SSF50156">
    <property type="entry name" value="PDZ domain-like"/>
    <property type="match status" value="1"/>
</dbReference>
<dbReference type="PANTHER" id="PTHR10046">
    <property type="entry name" value="ATP DEPENDENT LON PROTEASE FAMILY MEMBER"/>
    <property type="match status" value="1"/>
</dbReference>
<dbReference type="SUPFAM" id="SSF54211">
    <property type="entry name" value="Ribosomal protein S5 domain 2-like"/>
    <property type="match status" value="1"/>
</dbReference>
<sequence length="394" mass="41976">MKLNHPLNRKKAAQQRPVMRVIIALILFAAAIFGMTIPKLYYISEPGFSRDAGGLIQLPHASGEDEEAITRTPGTAKSPDPTPDANRDKKINEKLAPAPGWYYTTIRLDRANMLQALSAWIGPGEVYTARSVLGGLNEASYMKRMNRIMLLALQDAAEAAMKEAGIPLKSVPQSVVVESGGAFGDAFKLEVGDMVLKANGKPIHEMVGLLTELDAAFSAEAPMRLEVQRDGNRLQLEGRVELQNLALLSRSIGSEDSGLPSFNELRQLYLPGQSEPLKWGEAGAGGPSAGLMAALAWYDSLDQGDLLARRAIAGTGTLDVEGFVGAVGGVAEKVSAAAAAGAEWFLVPASEAKLAEKAARSVGKNDRTGQEMKIIAVTSLAEAIEKLQLDDSNL</sequence>
<comment type="caution">
    <text evidence="4">The sequence shown here is derived from an EMBL/GenBank/DDBJ whole genome shotgun (WGS) entry which is preliminary data.</text>
</comment>
<accession>A0A229P1Z1</accession>
<evidence type="ECO:0000259" key="3">
    <source>
        <dbReference type="Pfam" id="PF05362"/>
    </source>
</evidence>
<gene>
    <name evidence="4" type="ORF">CGZ75_04375</name>
</gene>
<feature type="transmembrane region" description="Helical" evidence="2">
    <location>
        <begin position="21"/>
        <end position="42"/>
    </location>
</feature>
<dbReference type="Proteomes" id="UP000215145">
    <property type="component" value="Unassembled WGS sequence"/>
</dbReference>
<evidence type="ECO:0000256" key="1">
    <source>
        <dbReference type="SAM" id="MobiDB-lite"/>
    </source>
</evidence>
<evidence type="ECO:0000313" key="4">
    <source>
        <dbReference type="EMBL" id="OXM15949.1"/>
    </source>
</evidence>
<keyword evidence="2" id="KW-1133">Transmembrane helix</keyword>
<dbReference type="OrthoDB" id="2356897at2"/>
<dbReference type="GO" id="GO:0004252">
    <property type="term" value="F:serine-type endopeptidase activity"/>
    <property type="evidence" value="ECO:0007669"/>
    <property type="project" value="InterPro"/>
</dbReference>
<feature type="domain" description="Lon proteolytic" evidence="3">
    <location>
        <begin position="285"/>
        <end position="385"/>
    </location>
</feature>
<keyword evidence="2" id="KW-0472">Membrane</keyword>
<dbReference type="InterPro" id="IPR027065">
    <property type="entry name" value="Lon_Prtase"/>
</dbReference>
<dbReference type="InterPro" id="IPR008269">
    <property type="entry name" value="Lon_proteolytic"/>
</dbReference>
<dbReference type="EMBL" id="NMUQ01000001">
    <property type="protein sequence ID" value="OXM15949.1"/>
    <property type="molecule type" value="Genomic_DNA"/>
</dbReference>
<dbReference type="InterPro" id="IPR020568">
    <property type="entry name" value="Ribosomal_Su5_D2-typ_SF"/>
</dbReference>
<organism evidence="4 5">
    <name type="scientific">Paenibacillus herberti</name>
    <dbReference type="NCBI Taxonomy" id="1619309"/>
    <lineage>
        <taxon>Bacteria</taxon>
        <taxon>Bacillati</taxon>
        <taxon>Bacillota</taxon>
        <taxon>Bacilli</taxon>
        <taxon>Bacillales</taxon>
        <taxon>Paenibacillaceae</taxon>
        <taxon>Paenibacillus</taxon>
    </lineage>
</organism>
<proteinExistence type="predicted"/>
<keyword evidence="2" id="KW-0812">Transmembrane</keyword>
<dbReference type="GO" id="GO:0030163">
    <property type="term" value="P:protein catabolic process"/>
    <property type="evidence" value="ECO:0007669"/>
    <property type="project" value="InterPro"/>
</dbReference>
<dbReference type="Pfam" id="PF05362">
    <property type="entry name" value="Lon_C"/>
    <property type="match status" value="1"/>
</dbReference>
<dbReference type="GO" id="GO:0006508">
    <property type="term" value="P:proteolysis"/>
    <property type="evidence" value="ECO:0007669"/>
    <property type="project" value="InterPro"/>
</dbReference>
<dbReference type="Gene3D" id="3.30.230.10">
    <property type="match status" value="1"/>
</dbReference>
<reference evidence="4 5" key="1">
    <citation type="submission" date="2017-07" db="EMBL/GenBank/DDBJ databases">
        <title>Paenibacillus herberti R33 genome sequencing and assembly.</title>
        <authorList>
            <person name="Su W."/>
        </authorList>
    </citation>
    <scope>NUCLEOTIDE SEQUENCE [LARGE SCALE GENOMIC DNA]</scope>
    <source>
        <strain evidence="4 5">R33</strain>
    </source>
</reference>
<name>A0A229P1Z1_9BACL</name>
<dbReference type="AlphaFoldDB" id="A0A229P1Z1"/>
<dbReference type="Gene3D" id="2.30.42.10">
    <property type="match status" value="1"/>
</dbReference>
<dbReference type="RefSeq" id="WP_089523037.1">
    <property type="nucleotide sequence ID" value="NZ_NMUQ01000001.1"/>
</dbReference>
<evidence type="ECO:0000256" key="2">
    <source>
        <dbReference type="SAM" id="Phobius"/>
    </source>
</evidence>
<protein>
    <recommendedName>
        <fullName evidence="3">Lon proteolytic domain-containing protein</fullName>
    </recommendedName>
</protein>
<dbReference type="InterPro" id="IPR014721">
    <property type="entry name" value="Ribsml_uS5_D2-typ_fold_subgr"/>
</dbReference>
<dbReference type="GO" id="GO:0005524">
    <property type="term" value="F:ATP binding"/>
    <property type="evidence" value="ECO:0007669"/>
    <property type="project" value="InterPro"/>
</dbReference>
<feature type="region of interest" description="Disordered" evidence="1">
    <location>
        <begin position="61"/>
        <end position="91"/>
    </location>
</feature>
<evidence type="ECO:0000313" key="5">
    <source>
        <dbReference type="Proteomes" id="UP000215145"/>
    </source>
</evidence>